<dbReference type="Proteomes" id="UP001165492">
    <property type="component" value="Unassembled WGS sequence"/>
</dbReference>
<keyword evidence="3" id="KW-1185">Reference proteome</keyword>
<reference evidence="2" key="1">
    <citation type="submission" date="2021-11" db="EMBL/GenBank/DDBJ databases">
        <title>Description of a new species Pelosinus isolated from the bottom sediments of Lake Baikal.</title>
        <authorList>
            <person name="Zakharyuk A."/>
        </authorList>
    </citation>
    <scope>NUCLEOTIDE SEQUENCE</scope>
    <source>
        <strain evidence="2">Bkl1</strain>
    </source>
</reference>
<name>A0ABS8HLM5_9FIRM</name>
<dbReference type="EMBL" id="JAJHJB010000002">
    <property type="protein sequence ID" value="MCC5464083.1"/>
    <property type="molecule type" value="Genomic_DNA"/>
</dbReference>
<dbReference type="Pfam" id="PF00722">
    <property type="entry name" value="Glyco_hydro_16"/>
    <property type="match status" value="1"/>
</dbReference>
<comment type="caution">
    <text evidence="2">The sequence shown here is derived from an EMBL/GenBank/DDBJ whole genome shotgun (WGS) entry which is preliminary data.</text>
</comment>
<dbReference type="SUPFAM" id="SSF49899">
    <property type="entry name" value="Concanavalin A-like lectins/glucanases"/>
    <property type="match status" value="1"/>
</dbReference>
<gene>
    <name evidence="2" type="ORF">LMF89_01745</name>
</gene>
<dbReference type="InterPro" id="IPR000757">
    <property type="entry name" value="Beta-glucanase-like"/>
</dbReference>
<dbReference type="InterPro" id="IPR013320">
    <property type="entry name" value="ConA-like_dom_sf"/>
</dbReference>
<dbReference type="PANTHER" id="PTHR10963:SF60">
    <property type="entry name" value="GRAM-NEGATIVE BACTERIA-BINDING PROTEIN 1-RELATED"/>
    <property type="match status" value="1"/>
</dbReference>
<dbReference type="InterPro" id="IPR050546">
    <property type="entry name" value="Glycosyl_Hydrlase_16"/>
</dbReference>
<organism evidence="2 3">
    <name type="scientific">Pelosinus baikalensis</name>
    <dbReference type="NCBI Taxonomy" id="2892015"/>
    <lineage>
        <taxon>Bacteria</taxon>
        <taxon>Bacillati</taxon>
        <taxon>Bacillota</taxon>
        <taxon>Negativicutes</taxon>
        <taxon>Selenomonadales</taxon>
        <taxon>Sporomusaceae</taxon>
        <taxon>Pelosinus</taxon>
    </lineage>
</organism>
<keyword evidence="2" id="KW-0378">Hydrolase</keyword>
<dbReference type="GO" id="GO:0016787">
    <property type="term" value="F:hydrolase activity"/>
    <property type="evidence" value="ECO:0007669"/>
    <property type="project" value="UniProtKB-KW"/>
</dbReference>
<evidence type="ECO:0000313" key="3">
    <source>
        <dbReference type="Proteomes" id="UP001165492"/>
    </source>
</evidence>
<feature type="domain" description="GH16" evidence="1">
    <location>
        <begin position="38"/>
        <end position="285"/>
    </location>
</feature>
<dbReference type="CDD" id="cd08023">
    <property type="entry name" value="GH16_laminarinase_like"/>
    <property type="match status" value="1"/>
</dbReference>
<protein>
    <submittedName>
        <fullName evidence="2">Glycoside hydrolase family 16 protein</fullName>
    </submittedName>
</protein>
<evidence type="ECO:0000313" key="2">
    <source>
        <dbReference type="EMBL" id="MCC5464083.1"/>
    </source>
</evidence>
<dbReference type="PROSITE" id="PS51762">
    <property type="entry name" value="GH16_2"/>
    <property type="match status" value="1"/>
</dbReference>
<proteinExistence type="predicted"/>
<dbReference type="RefSeq" id="WP_229533604.1">
    <property type="nucleotide sequence ID" value="NZ_JAJHJB010000002.1"/>
</dbReference>
<accession>A0ABS8HLM5</accession>
<dbReference type="PANTHER" id="PTHR10963">
    <property type="entry name" value="GLYCOSYL HYDROLASE-RELATED"/>
    <property type="match status" value="1"/>
</dbReference>
<sequence length="286" mass="33051">MLRIIMGVLVCCISLTGYFMIIPSKAPAAAGWIDYYKIDFEKRTPQNQALYDQRNDKLWKHEIGFINMKDTGYSRIENVVVENGMLKILGKKEWVVNANYNLGAVNPFKRKKFADYSTGSIIFRPAFQYGKVEIVARTPKGLGISPQIWLFVPDEQQYGYGEIDIMEYFGNLDLHTAYSTLHYGPSWRRLEHTSQKTVIPDFEETWHTYRLEWLPNLIAIYIDDKLVLSENPDIAKKGGFDPLRQPMQLRLSMSLGNKTIGPVEETELPAEFAIKSIHIWKLRGYE</sequence>
<dbReference type="Gene3D" id="2.60.120.200">
    <property type="match status" value="1"/>
</dbReference>
<evidence type="ECO:0000259" key="1">
    <source>
        <dbReference type="PROSITE" id="PS51762"/>
    </source>
</evidence>